<gene>
    <name evidence="3" type="ORF">BN988_01811</name>
</gene>
<accession>W9B9Y1</accession>
<dbReference type="PANTHER" id="PTHR39452">
    <property type="entry name" value="CHEY-P PHOSPHATASE CHEX"/>
    <property type="match status" value="1"/>
</dbReference>
<dbReference type="InterPro" id="IPR028976">
    <property type="entry name" value="CheC-like_sf"/>
</dbReference>
<reference evidence="3" key="2">
    <citation type="submission" date="2014-03" db="EMBL/GenBank/DDBJ databases">
        <authorList>
            <person name="Urmite Genomes"/>
        </authorList>
    </citation>
    <scope>NUCLEOTIDE SEQUENCE</scope>
    <source>
        <strain evidence="3">S1</strain>
    </source>
</reference>
<dbReference type="GO" id="GO:0006935">
    <property type="term" value="P:chemotaxis"/>
    <property type="evidence" value="ECO:0007669"/>
    <property type="project" value="UniProtKB-KW"/>
</dbReference>
<dbReference type="RefSeq" id="WP_051557754.1">
    <property type="nucleotide sequence ID" value="NZ_CABLBW010000001.1"/>
</dbReference>
<comment type="caution">
    <text evidence="3">The sequence shown here is derived from an EMBL/GenBank/DDBJ whole genome shotgun (WGS) entry which is preliminary data.</text>
</comment>
<dbReference type="Pfam" id="PF13690">
    <property type="entry name" value="CheX"/>
    <property type="match status" value="1"/>
</dbReference>
<evidence type="ECO:0000259" key="2">
    <source>
        <dbReference type="Pfam" id="PF13690"/>
    </source>
</evidence>
<dbReference type="InterPro" id="IPR028051">
    <property type="entry name" value="CheX-like_dom"/>
</dbReference>
<evidence type="ECO:0000313" key="4">
    <source>
        <dbReference type="Proteomes" id="UP000028863"/>
    </source>
</evidence>
<dbReference type="STRING" id="171693.BN988_01811"/>
<dbReference type="InterPro" id="IPR038756">
    <property type="entry name" value="CheX-like"/>
</dbReference>
<organism evidence="3 4">
    <name type="scientific">Oceanobacillus picturae</name>
    <dbReference type="NCBI Taxonomy" id="171693"/>
    <lineage>
        <taxon>Bacteria</taxon>
        <taxon>Bacillati</taxon>
        <taxon>Bacillota</taxon>
        <taxon>Bacilli</taxon>
        <taxon>Bacillales</taxon>
        <taxon>Bacillaceae</taxon>
        <taxon>Oceanobacillus</taxon>
    </lineage>
</organism>
<dbReference type="AlphaFoldDB" id="W9B9Y1"/>
<protein>
    <recommendedName>
        <fullName evidence="2">Chemotaxis phosphatase CheX-like domain-containing protein</fullName>
    </recommendedName>
</protein>
<dbReference type="eggNOG" id="COG1406">
    <property type="taxonomic scope" value="Bacteria"/>
</dbReference>
<dbReference type="CDD" id="cd17906">
    <property type="entry name" value="CheX"/>
    <property type="match status" value="1"/>
</dbReference>
<feature type="domain" description="Chemotaxis phosphatase CheX-like" evidence="2">
    <location>
        <begin position="50"/>
        <end position="128"/>
    </location>
</feature>
<dbReference type="Gene3D" id="3.40.1550.10">
    <property type="entry name" value="CheC-like"/>
    <property type="match status" value="1"/>
</dbReference>
<keyword evidence="1" id="KW-0145">Chemotaxis</keyword>
<dbReference type="PANTHER" id="PTHR39452:SF1">
    <property type="entry name" value="CHEY-P PHOSPHATASE CHEX"/>
    <property type="match status" value="1"/>
</dbReference>
<proteinExistence type="predicted"/>
<evidence type="ECO:0000256" key="1">
    <source>
        <dbReference type="ARBA" id="ARBA00022500"/>
    </source>
</evidence>
<sequence>MTTTTTANQQSKVITHLLNGTNTTMKSIIPVAQNVSKPQLLTEPPIVEYGVLIGITGDIKGKIMLSGDPAVFSGIGGVMFGMAVEGEMLVSFSGELGNMLAGGIATIIVNEGLTTDITAPTVLQGSTKISGYKKAIQLTAGFENLGELDVMFLLDS</sequence>
<dbReference type="EMBL" id="CCAX010000001">
    <property type="protein sequence ID" value="CDO03305.1"/>
    <property type="molecule type" value="Genomic_DNA"/>
</dbReference>
<evidence type="ECO:0000313" key="3">
    <source>
        <dbReference type="EMBL" id="CDO03305.1"/>
    </source>
</evidence>
<name>W9B9Y1_9BACI</name>
<dbReference type="SUPFAM" id="SSF103039">
    <property type="entry name" value="CheC-like"/>
    <property type="match status" value="1"/>
</dbReference>
<reference evidence="3" key="1">
    <citation type="submission" date="2014-03" db="EMBL/GenBank/DDBJ databases">
        <title>Draft genome sequencing of Oceanobacillus picturae strain S1 isolated from human gut.</title>
        <authorList>
            <person name="Croce O."/>
            <person name="Lagier J.C."/>
            <person name="Raoult D."/>
        </authorList>
    </citation>
    <scope>NUCLEOTIDE SEQUENCE [LARGE SCALE GENOMIC DNA]</scope>
    <source>
        <strain evidence="3">S1</strain>
    </source>
</reference>
<dbReference type="Proteomes" id="UP000028863">
    <property type="component" value="Unassembled WGS sequence"/>
</dbReference>
<keyword evidence="4" id="KW-1185">Reference proteome</keyword>